<protein>
    <submittedName>
        <fullName evidence="1">Uncharacterized protein</fullName>
    </submittedName>
</protein>
<dbReference type="AlphaFoldDB" id="B0JS81"/>
<gene>
    <name evidence="1" type="ordered locus">MAE_42170</name>
</gene>
<evidence type="ECO:0000313" key="1">
    <source>
        <dbReference type="EMBL" id="BAG04039.1"/>
    </source>
</evidence>
<organism evidence="1 2">
    <name type="scientific">Microcystis aeruginosa (strain NIES-843 / IAM M-2473)</name>
    <dbReference type="NCBI Taxonomy" id="449447"/>
    <lineage>
        <taxon>Bacteria</taxon>
        <taxon>Bacillati</taxon>
        <taxon>Cyanobacteriota</taxon>
        <taxon>Cyanophyceae</taxon>
        <taxon>Oscillatoriophycideae</taxon>
        <taxon>Chroococcales</taxon>
        <taxon>Microcystaceae</taxon>
        <taxon>Microcystis</taxon>
    </lineage>
</organism>
<dbReference type="KEGG" id="mar:MAE_42170"/>
<accession>B0JS81</accession>
<evidence type="ECO:0000313" key="2">
    <source>
        <dbReference type="Proteomes" id="UP000001510"/>
    </source>
</evidence>
<dbReference type="EMBL" id="AP009552">
    <property type="protein sequence ID" value="BAG04039.1"/>
    <property type="molecule type" value="Genomic_DNA"/>
</dbReference>
<reference evidence="1 2" key="1">
    <citation type="journal article" date="2007" name="DNA Res.">
        <title>Complete genomic structure of the bloom-forming toxic cyanobacterium Microcystis aeruginosa NIES-843.</title>
        <authorList>
            <person name="Kaneko T."/>
            <person name="Nakajima N."/>
            <person name="Okamoto S."/>
            <person name="Suzuki I."/>
            <person name="Tanabe Y."/>
            <person name="Tamaoki M."/>
            <person name="Nakamura Y."/>
            <person name="Kasai F."/>
            <person name="Watanabe A."/>
            <person name="Kawashima K."/>
            <person name="Kishida Y."/>
            <person name="Ono A."/>
            <person name="Shimizu Y."/>
            <person name="Takahashi C."/>
            <person name="Minami C."/>
            <person name="Fujishiro T."/>
            <person name="Kohara M."/>
            <person name="Katoh M."/>
            <person name="Nakazaki N."/>
            <person name="Nakayama S."/>
            <person name="Yamada M."/>
            <person name="Tabata S."/>
            <person name="Watanabe M.M."/>
        </authorList>
    </citation>
    <scope>NUCLEOTIDE SEQUENCE [LARGE SCALE GENOMIC DNA]</scope>
    <source>
        <strain evidence="2">NIES-843 / IAM M-247</strain>
    </source>
</reference>
<dbReference type="Proteomes" id="UP000001510">
    <property type="component" value="Chromosome"/>
</dbReference>
<name>B0JS81_MICAN</name>
<dbReference type="RefSeq" id="WP_012266893.1">
    <property type="nucleotide sequence ID" value="NC_010296.1"/>
</dbReference>
<dbReference type="PaxDb" id="449447-MAE_42170"/>
<proteinExistence type="predicted"/>
<dbReference type="EnsemblBacteria" id="BAG04039">
    <property type="protein sequence ID" value="BAG04039"/>
    <property type="gene ID" value="MAE_42170"/>
</dbReference>
<dbReference type="HOGENOM" id="CLU_2789267_0_0_3"/>
<keyword evidence="2" id="KW-1185">Reference proteome</keyword>
<sequence length="68" mass="7129">MLIQANTKSSLKGIGDWGSGEVGKWGSGEVGKWEKKPLSSVGVKIFSSGPTPNPTKSFFGKPYLGSAE</sequence>